<comment type="caution">
    <text evidence="1">The sequence shown here is derived from an EMBL/GenBank/DDBJ whole genome shotgun (WGS) entry which is preliminary data.</text>
</comment>
<dbReference type="EMBL" id="JBEAFC010000004">
    <property type="protein sequence ID" value="KAL1557957.1"/>
    <property type="molecule type" value="Genomic_DNA"/>
</dbReference>
<proteinExistence type="predicted"/>
<evidence type="ECO:0000313" key="2">
    <source>
        <dbReference type="Proteomes" id="UP001567538"/>
    </source>
</evidence>
<dbReference type="Proteomes" id="UP001567538">
    <property type="component" value="Unassembled WGS sequence"/>
</dbReference>
<gene>
    <name evidence="1" type="ORF">AAHA92_08483</name>
</gene>
<reference evidence="1 2" key="1">
    <citation type="submission" date="2024-06" db="EMBL/GenBank/DDBJ databases">
        <title>A chromosome level genome sequence of Diviner's sage (Salvia divinorum).</title>
        <authorList>
            <person name="Ford S.A."/>
            <person name="Ro D.-K."/>
            <person name="Ness R.W."/>
            <person name="Phillips M.A."/>
        </authorList>
    </citation>
    <scope>NUCLEOTIDE SEQUENCE [LARGE SCALE GENOMIC DNA]</scope>
    <source>
        <strain evidence="1">SAF-2024a</strain>
        <tissue evidence="1">Leaf</tissue>
    </source>
</reference>
<evidence type="ECO:0000313" key="1">
    <source>
        <dbReference type="EMBL" id="KAL1557957.1"/>
    </source>
</evidence>
<dbReference type="AlphaFoldDB" id="A0ABD1HNR8"/>
<organism evidence="1 2">
    <name type="scientific">Salvia divinorum</name>
    <name type="common">Maria pastora</name>
    <name type="synonym">Diviner's sage</name>
    <dbReference type="NCBI Taxonomy" id="28513"/>
    <lineage>
        <taxon>Eukaryota</taxon>
        <taxon>Viridiplantae</taxon>
        <taxon>Streptophyta</taxon>
        <taxon>Embryophyta</taxon>
        <taxon>Tracheophyta</taxon>
        <taxon>Spermatophyta</taxon>
        <taxon>Magnoliopsida</taxon>
        <taxon>eudicotyledons</taxon>
        <taxon>Gunneridae</taxon>
        <taxon>Pentapetalae</taxon>
        <taxon>asterids</taxon>
        <taxon>lamiids</taxon>
        <taxon>Lamiales</taxon>
        <taxon>Lamiaceae</taxon>
        <taxon>Nepetoideae</taxon>
        <taxon>Mentheae</taxon>
        <taxon>Salviinae</taxon>
        <taxon>Salvia</taxon>
        <taxon>Salvia subgen. Calosphace</taxon>
    </lineage>
</organism>
<keyword evidence="2" id="KW-1185">Reference proteome</keyword>
<sequence>MGIISPTKETSSPLSSVTLKKAPFFDSHLISSSGANWIGDGGDGSGAYVEEQLEVEVAGGTTLVADAFMEECQALHD</sequence>
<accession>A0ABD1HNR8</accession>
<name>A0ABD1HNR8_SALDI</name>
<protein>
    <submittedName>
        <fullName evidence="1">Protein DJ-1 C-like</fullName>
    </submittedName>
</protein>